<dbReference type="SUPFAM" id="SSF53335">
    <property type="entry name" value="S-adenosyl-L-methionine-dependent methyltransferases"/>
    <property type="match status" value="1"/>
</dbReference>
<keyword evidence="3" id="KW-1185">Reference proteome</keyword>
<dbReference type="RefSeq" id="WP_201277380.1">
    <property type="nucleotide sequence ID" value="NZ_JTHE03000045.1"/>
</dbReference>
<dbReference type="GO" id="GO:0032259">
    <property type="term" value="P:methylation"/>
    <property type="evidence" value="ECO:0007669"/>
    <property type="project" value="UniProtKB-KW"/>
</dbReference>
<dbReference type="CDD" id="cd02440">
    <property type="entry name" value="AdoMet_MTases"/>
    <property type="match status" value="1"/>
</dbReference>
<gene>
    <name evidence="2" type="ORF">QQ91_0008490</name>
</gene>
<name>A0ABD4T2N0_9CYAN</name>
<comment type="caution">
    <text evidence="2">The sequence shown here is derived from an EMBL/GenBank/DDBJ whole genome shotgun (WGS) entry which is preliminary data.</text>
</comment>
<protein>
    <submittedName>
        <fullName evidence="2">Class I SAM-dependent methyltransferase</fullName>
    </submittedName>
</protein>
<dbReference type="PANTHER" id="PTHR43591">
    <property type="entry name" value="METHYLTRANSFERASE"/>
    <property type="match status" value="1"/>
</dbReference>
<evidence type="ECO:0000259" key="1">
    <source>
        <dbReference type="Pfam" id="PF08242"/>
    </source>
</evidence>
<evidence type="ECO:0000313" key="2">
    <source>
        <dbReference type="EMBL" id="MCM1982859.1"/>
    </source>
</evidence>
<accession>A0ABD4T2N0</accession>
<dbReference type="Proteomes" id="UP000031561">
    <property type="component" value="Unassembled WGS sequence"/>
</dbReference>
<evidence type="ECO:0000313" key="3">
    <source>
        <dbReference type="Proteomes" id="UP000031561"/>
    </source>
</evidence>
<sequence>MMERIPEPELMDDHDQAMAYSAADFAAPHQAFIEQLCCCFPELPPRGLALDLGCGPGDIARRFALAYPGWTLDAIDGAEAMLNCGRQQIQSEDLKRRIRFSKVFLPQDCPPHNGYDFIFSNSLLHHLANPLDLWRSLQRWSHAATPVFVMDLLRPESVEAAQSLVEQYTAGEPDLLRRDFYHSLLAAYRLEEVESQLQAVGLSRLQRSIISDRHWIAWGYLTHNSAKDLG</sequence>
<keyword evidence="2" id="KW-0808">Transferase</keyword>
<organism evidence="2 3">
    <name type="scientific">Lyngbya confervoides BDU141951</name>
    <dbReference type="NCBI Taxonomy" id="1574623"/>
    <lineage>
        <taxon>Bacteria</taxon>
        <taxon>Bacillati</taxon>
        <taxon>Cyanobacteriota</taxon>
        <taxon>Cyanophyceae</taxon>
        <taxon>Oscillatoriophycideae</taxon>
        <taxon>Oscillatoriales</taxon>
        <taxon>Microcoleaceae</taxon>
        <taxon>Lyngbya</taxon>
    </lineage>
</organism>
<dbReference type="AlphaFoldDB" id="A0ABD4T2N0"/>
<dbReference type="InterPro" id="IPR013217">
    <property type="entry name" value="Methyltransf_12"/>
</dbReference>
<dbReference type="Pfam" id="PF08242">
    <property type="entry name" value="Methyltransf_12"/>
    <property type="match status" value="1"/>
</dbReference>
<dbReference type="EMBL" id="JTHE03000045">
    <property type="protein sequence ID" value="MCM1982859.1"/>
    <property type="molecule type" value="Genomic_DNA"/>
</dbReference>
<reference evidence="2 3" key="1">
    <citation type="journal article" date="2015" name="Genome Announc.">
        <title>Draft Genome Sequence of Filamentous Marine Cyanobacterium Lyngbya confervoides Strain BDU141951.</title>
        <authorList>
            <person name="Chandrababunaidu M.M."/>
            <person name="Sen D."/>
            <person name="Tripathy S."/>
        </authorList>
    </citation>
    <scope>NUCLEOTIDE SEQUENCE [LARGE SCALE GENOMIC DNA]</scope>
    <source>
        <strain evidence="2 3">BDU141951</strain>
    </source>
</reference>
<dbReference type="GO" id="GO:0008168">
    <property type="term" value="F:methyltransferase activity"/>
    <property type="evidence" value="ECO:0007669"/>
    <property type="project" value="UniProtKB-KW"/>
</dbReference>
<dbReference type="Gene3D" id="3.40.50.150">
    <property type="entry name" value="Vaccinia Virus protein VP39"/>
    <property type="match status" value="1"/>
</dbReference>
<feature type="domain" description="Methyltransferase type 12" evidence="1">
    <location>
        <begin position="50"/>
        <end position="139"/>
    </location>
</feature>
<dbReference type="InterPro" id="IPR029063">
    <property type="entry name" value="SAM-dependent_MTases_sf"/>
</dbReference>
<proteinExistence type="predicted"/>
<keyword evidence="2" id="KW-0489">Methyltransferase</keyword>